<dbReference type="GO" id="GO:0032543">
    <property type="term" value="P:mitochondrial translation"/>
    <property type="evidence" value="ECO:0007669"/>
    <property type="project" value="UniProtKB-UniRule"/>
</dbReference>
<dbReference type="InterPro" id="IPR036113">
    <property type="entry name" value="Asp/Glu-ADT_sf_sub_c"/>
</dbReference>
<dbReference type="InterPro" id="IPR003837">
    <property type="entry name" value="GatC"/>
</dbReference>
<dbReference type="OrthoDB" id="5394539at2759"/>
<organism evidence="4 5">
    <name type="scientific">Astyanax mexicanus</name>
    <name type="common">Blind cave fish</name>
    <name type="synonym">Astyanax fasciatus mexicanus</name>
    <dbReference type="NCBI Taxonomy" id="7994"/>
    <lineage>
        <taxon>Eukaryota</taxon>
        <taxon>Metazoa</taxon>
        <taxon>Chordata</taxon>
        <taxon>Craniata</taxon>
        <taxon>Vertebrata</taxon>
        <taxon>Euteleostomi</taxon>
        <taxon>Actinopterygii</taxon>
        <taxon>Neopterygii</taxon>
        <taxon>Teleostei</taxon>
        <taxon>Ostariophysi</taxon>
        <taxon>Characiformes</taxon>
        <taxon>Characoidei</taxon>
        <taxon>Acestrorhamphidae</taxon>
        <taxon>Acestrorhamphinae</taxon>
        <taxon>Astyanax</taxon>
    </lineage>
</organism>
<feature type="region of interest" description="Disordered" evidence="2">
    <location>
        <begin position="84"/>
        <end position="104"/>
    </location>
</feature>
<evidence type="ECO:0000313" key="3">
    <source>
        <dbReference type="EMBL" id="KAG9261531.1"/>
    </source>
</evidence>
<accession>A0A8B9R9Y6</accession>
<keyword evidence="1" id="KW-0496">Mitochondrion</keyword>
<dbReference type="GO" id="GO:0005524">
    <property type="term" value="F:ATP binding"/>
    <property type="evidence" value="ECO:0007669"/>
    <property type="project" value="UniProtKB-KW"/>
</dbReference>
<name>A0A8B9R9Y6_ASTMX</name>
<evidence type="ECO:0000313" key="5">
    <source>
        <dbReference type="Proteomes" id="UP000694621"/>
    </source>
</evidence>
<keyword evidence="1" id="KW-0067">ATP-binding</keyword>
<dbReference type="EMBL" id="JAICCE010000022">
    <property type="protein sequence ID" value="KAG9261531.1"/>
    <property type="molecule type" value="Genomic_DNA"/>
</dbReference>
<comment type="function">
    <text evidence="1">Allows the formation of correctly charged Gln-tRNA(Gln) through the transamidation of misacylated Glu-tRNA(Gln) in the mitochondria. The reaction takes place in the presence of glutamine and ATP through an activated gamma-phospho-Glu-tRNA(Gln).</text>
</comment>
<gene>
    <name evidence="1 3" type="primary">GATC</name>
    <name evidence="3" type="ORF">AMEX_G25076</name>
</gene>
<sequence>MFHPSSDRWSRLIYLSAVNIQKSLLLARISTQNYRETAARCKCSATARSLHTTAPLRPAEPRCGVSELHAHGVRTAGRRAVRCRLESSRSSSSSSSHNSKVPQFPTWEPVAESQLPPPTKVSLDLVDKLERLALVDFGNQEGIVCLEKAIRFADQLHVVDTDGVEPMDSVLEDRALYLREDTVTEGDRAEELLQLSKNTVEDYFVAPPGNIPLPKREERFAMLKHADF</sequence>
<dbReference type="CTD" id="283459"/>
<dbReference type="Proteomes" id="UP000694621">
    <property type="component" value="Unplaced"/>
</dbReference>
<dbReference type="GO" id="GO:0070681">
    <property type="term" value="P:glutaminyl-tRNAGln biosynthesis via transamidation"/>
    <property type="evidence" value="ECO:0007669"/>
    <property type="project" value="UniProtKB-UniRule"/>
</dbReference>
<dbReference type="EC" id="6.3.5.-" evidence="1"/>
<keyword evidence="1" id="KW-0648">Protein biosynthesis</keyword>
<dbReference type="KEGG" id="amex:103039125"/>
<evidence type="ECO:0000313" key="6">
    <source>
        <dbReference type="Proteomes" id="UP000752171"/>
    </source>
</evidence>
<reference evidence="3 6" key="1">
    <citation type="submission" date="2021-07" db="EMBL/GenBank/DDBJ databases">
        <authorList>
            <person name="Imarazene B."/>
            <person name="Zahm M."/>
            <person name="Klopp C."/>
            <person name="Cabau C."/>
            <person name="Beille S."/>
            <person name="Jouanno E."/>
            <person name="Castinel A."/>
            <person name="Lluch J."/>
            <person name="Gil L."/>
            <person name="Kuchtly C."/>
            <person name="Lopez Roques C."/>
            <person name="Donnadieu C."/>
            <person name="Parrinello H."/>
            <person name="Journot L."/>
            <person name="Du K."/>
            <person name="Schartl M."/>
            <person name="Retaux S."/>
            <person name="Guiguen Y."/>
        </authorList>
    </citation>
    <scope>NUCLEOTIDE SEQUENCE [LARGE SCALE GENOMIC DNA]</scope>
    <source>
        <strain evidence="3">Pach_M1</strain>
        <tissue evidence="3">Testis</tissue>
    </source>
</reference>
<evidence type="ECO:0000256" key="1">
    <source>
        <dbReference type="HAMAP-Rule" id="MF_03149"/>
    </source>
</evidence>
<dbReference type="NCBIfam" id="TIGR00135">
    <property type="entry name" value="gatC"/>
    <property type="match status" value="1"/>
</dbReference>
<evidence type="ECO:0000256" key="2">
    <source>
        <dbReference type="SAM" id="MobiDB-lite"/>
    </source>
</evidence>
<dbReference type="Proteomes" id="UP000752171">
    <property type="component" value="Unassembled WGS sequence"/>
</dbReference>
<evidence type="ECO:0000313" key="4">
    <source>
        <dbReference type="Ensembl" id="ENSAMXP00005027314.1"/>
    </source>
</evidence>
<dbReference type="OMA" id="RFAMLKH"/>
<protein>
    <recommendedName>
        <fullName evidence="1">Glutamyl-tRNA(Gln) amidotransferase subunit C, mitochondrial</fullName>
        <shortName evidence="1">Glu-AdT subunit C</shortName>
        <ecNumber evidence="1">6.3.5.-</ecNumber>
    </recommendedName>
</protein>
<dbReference type="GO" id="GO:0050567">
    <property type="term" value="F:glutaminyl-tRNA synthase (glutamine-hydrolyzing) activity"/>
    <property type="evidence" value="ECO:0007669"/>
    <property type="project" value="UniProtKB-UniRule"/>
</dbReference>
<dbReference type="Pfam" id="PF02686">
    <property type="entry name" value="GatC"/>
    <property type="match status" value="1"/>
</dbReference>
<comment type="catalytic activity">
    <reaction evidence="1">
        <text>L-glutamyl-tRNA(Gln) + L-glutamine + ATP + H2O = L-glutaminyl-tRNA(Gln) + L-glutamate + ADP + phosphate + H(+)</text>
        <dbReference type="Rhea" id="RHEA:17521"/>
        <dbReference type="Rhea" id="RHEA-COMP:9681"/>
        <dbReference type="Rhea" id="RHEA-COMP:9684"/>
        <dbReference type="ChEBI" id="CHEBI:15377"/>
        <dbReference type="ChEBI" id="CHEBI:15378"/>
        <dbReference type="ChEBI" id="CHEBI:29985"/>
        <dbReference type="ChEBI" id="CHEBI:30616"/>
        <dbReference type="ChEBI" id="CHEBI:43474"/>
        <dbReference type="ChEBI" id="CHEBI:58359"/>
        <dbReference type="ChEBI" id="CHEBI:78520"/>
        <dbReference type="ChEBI" id="CHEBI:78521"/>
        <dbReference type="ChEBI" id="CHEBI:456216"/>
    </reaction>
</comment>
<dbReference type="GO" id="GO:0005739">
    <property type="term" value="C:mitochondrion"/>
    <property type="evidence" value="ECO:0007669"/>
    <property type="project" value="UniProtKB-SubCell"/>
</dbReference>
<dbReference type="Ensembl" id="ENSAMXT00005030035.1">
    <property type="protein sequence ID" value="ENSAMXP00005027314.1"/>
    <property type="gene ID" value="ENSAMXG00005013719.1"/>
</dbReference>
<dbReference type="AlphaFoldDB" id="A0A8B9R9Y6"/>
<keyword evidence="1" id="KW-0436">Ligase</keyword>
<reference evidence="4" key="2">
    <citation type="submission" date="2025-05" db="UniProtKB">
        <authorList>
            <consortium name="Ensembl"/>
        </authorList>
    </citation>
    <scope>IDENTIFICATION</scope>
</reference>
<comment type="subcellular location">
    <subcellularLocation>
        <location evidence="1">Mitochondrion</location>
    </subcellularLocation>
</comment>
<dbReference type="GO" id="GO:0030956">
    <property type="term" value="C:glutamyl-tRNA(Gln) amidotransferase complex"/>
    <property type="evidence" value="ECO:0007669"/>
    <property type="project" value="UniProtKB-UniRule"/>
</dbReference>
<dbReference type="GO" id="GO:0006450">
    <property type="term" value="P:regulation of translational fidelity"/>
    <property type="evidence" value="ECO:0007669"/>
    <property type="project" value="InterPro"/>
</dbReference>
<dbReference type="HAMAP" id="MF_00122">
    <property type="entry name" value="GatC"/>
    <property type="match status" value="1"/>
</dbReference>
<dbReference type="PANTHER" id="PTHR15004">
    <property type="entry name" value="GLUTAMYL-TRNA(GLN) AMIDOTRANSFERASE SUBUNIT C, MITOCHONDRIAL"/>
    <property type="match status" value="1"/>
</dbReference>
<proteinExistence type="inferred from homology"/>
<dbReference type="GeneID" id="103039125"/>
<comment type="subunit">
    <text evidence="1">Subunit of the heterotrimeric GatCAB amidotransferase (AdT) complex, composed of A (QRSL1), B (GATB) and C (GATC) subunits.</text>
</comment>
<dbReference type="PANTHER" id="PTHR15004:SF0">
    <property type="entry name" value="GLUTAMYL-TRNA(GLN) AMIDOTRANSFERASE SUBUNIT C, MITOCHONDRIAL"/>
    <property type="match status" value="1"/>
</dbReference>
<comment type="similarity">
    <text evidence="1">Belongs to the GatC family.</text>
</comment>
<keyword evidence="1" id="KW-0547">Nucleotide-binding</keyword>
<dbReference type="SUPFAM" id="SSF141000">
    <property type="entry name" value="Glu-tRNAGln amidotransferase C subunit"/>
    <property type="match status" value="1"/>
</dbReference>